<evidence type="ECO:0000313" key="2">
    <source>
        <dbReference type="EMBL" id="AQW22318.1"/>
    </source>
</evidence>
<dbReference type="OrthoDB" id="9781189at2"/>
<dbReference type="GO" id="GO:0016787">
    <property type="term" value="F:hydrolase activity"/>
    <property type="evidence" value="ECO:0007669"/>
    <property type="project" value="UniProtKB-KW"/>
</dbReference>
<dbReference type="RefSeq" id="WP_035166791.1">
    <property type="nucleotide sequence ID" value="NZ_CP018906.1"/>
</dbReference>
<dbReference type="Gene3D" id="3.60.15.10">
    <property type="entry name" value="Ribonuclease Z/Hydroxyacylglutathione hydrolase-like"/>
    <property type="match status" value="1"/>
</dbReference>
<gene>
    <name evidence="2" type="ORF">PL11_004005</name>
</gene>
<dbReference type="eggNOG" id="COG1235">
    <property type="taxonomic scope" value="Bacteria"/>
</dbReference>
<evidence type="ECO:0000259" key="1">
    <source>
        <dbReference type="SMART" id="SM00849"/>
    </source>
</evidence>
<dbReference type="PANTHER" id="PTHR47619:SF1">
    <property type="entry name" value="EXODEOXYRIBONUCLEASE WALJ"/>
    <property type="match status" value="1"/>
</dbReference>
<dbReference type="InterPro" id="IPR001279">
    <property type="entry name" value="Metallo-B-lactamas"/>
</dbReference>
<accession>A0A1S6QL24</accession>
<dbReference type="Pfam" id="PF12706">
    <property type="entry name" value="Lactamase_B_2"/>
    <property type="match status" value="1"/>
</dbReference>
<keyword evidence="2" id="KW-0378">Hydrolase</keyword>
<protein>
    <submittedName>
        <fullName evidence="2">MBL fold metallo-hydrolase</fullName>
    </submittedName>
</protein>
<dbReference type="InterPro" id="IPR058121">
    <property type="entry name" value="WalJ/YycJ"/>
</dbReference>
<dbReference type="SUPFAM" id="SSF56281">
    <property type="entry name" value="Metallo-hydrolase/oxidoreductase"/>
    <property type="match status" value="1"/>
</dbReference>
<dbReference type="PANTHER" id="PTHR47619">
    <property type="entry name" value="METALLO-HYDROLASE YYCJ-RELATED"/>
    <property type="match status" value="1"/>
</dbReference>
<dbReference type="SMART" id="SM00849">
    <property type="entry name" value="Lactamase_B"/>
    <property type="match status" value="1"/>
</dbReference>
<evidence type="ECO:0000313" key="3">
    <source>
        <dbReference type="Proteomes" id="UP000030361"/>
    </source>
</evidence>
<organism evidence="2 3">
    <name type="scientific">Lentilactobacillus curieae</name>
    <dbReference type="NCBI Taxonomy" id="1138822"/>
    <lineage>
        <taxon>Bacteria</taxon>
        <taxon>Bacillati</taxon>
        <taxon>Bacillota</taxon>
        <taxon>Bacilli</taxon>
        <taxon>Lactobacillales</taxon>
        <taxon>Lactobacillaceae</taxon>
        <taxon>Lentilactobacillus</taxon>
    </lineage>
</organism>
<name>A0A1S6QL24_9LACO</name>
<reference evidence="2 3" key="1">
    <citation type="journal article" date="2015" name="Genome Announc.">
        <title>Genome Sequence of Lactobacillus curieae CCTCC M 2011381T, a Novel Producer of Gamma-aminobutyric Acid.</title>
        <authorList>
            <person name="Wang Y."/>
            <person name="Wang Y."/>
            <person name="Lang C."/>
            <person name="Wei D."/>
            <person name="Xu P."/>
            <person name="Xie J."/>
        </authorList>
    </citation>
    <scope>NUCLEOTIDE SEQUENCE [LARGE SCALE GENOMIC DNA]</scope>
    <source>
        <strain evidence="2 3">CCTCC M 2011381</strain>
    </source>
</reference>
<dbReference type="CDD" id="cd07733">
    <property type="entry name" value="YycJ-like_MBL-fold"/>
    <property type="match status" value="1"/>
</dbReference>
<sequence>MVGLAKQGVINVENDDMKISVLASGSTGNVTYIETPQHKVLLDAGLSGKKIANLMSSIGRDINDVDSLLVTHEHSDHRQSVGVLARKYDLNVYANEGTWDAMNGKIGKMPADKMNIFPPDTVKSFGDLDIESFSVSHDAAEPQFYVFHHNNKSFVVLTDTGYVSDRMEGVIKDAEGYLLECNHDIEMLRNGDYSWPLKQRIMSDRGHLSNVDGANTMMDIIGHRTKKIFLGHRSQHNNMKSLAHLTVSSMLTEHDFGVDNDFQLYDTEAESASPLMII</sequence>
<dbReference type="InterPro" id="IPR052533">
    <property type="entry name" value="WalJ/YycJ-like"/>
</dbReference>
<dbReference type="EMBL" id="CP018906">
    <property type="protein sequence ID" value="AQW22318.1"/>
    <property type="molecule type" value="Genomic_DNA"/>
</dbReference>
<dbReference type="KEGG" id="lcu:PL11_004005"/>
<dbReference type="InterPro" id="IPR036866">
    <property type="entry name" value="RibonucZ/Hydroxyglut_hydro"/>
</dbReference>
<dbReference type="AlphaFoldDB" id="A0A1S6QL24"/>
<keyword evidence="3" id="KW-1185">Reference proteome</keyword>
<dbReference type="Proteomes" id="UP000030361">
    <property type="component" value="Chromosome"/>
</dbReference>
<proteinExistence type="predicted"/>
<feature type="domain" description="Metallo-beta-lactamase" evidence="1">
    <location>
        <begin position="27"/>
        <end position="205"/>
    </location>
</feature>